<dbReference type="InterPro" id="IPR014043">
    <property type="entry name" value="Acyl_transferase_dom"/>
</dbReference>
<dbReference type="PROSITE" id="PS00606">
    <property type="entry name" value="KS3_1"/>
    <property type="match status" value="1"/>
</dbReference>
<feature type="domain" description="Carrier" evidence="4">
    <location>
        <begin position="922"/>
        <end position="997"/>
    </location>
</feature>
<keyword evidence="2" id="KW-0597">Phosphoprotein</keyword>
<dbReference type="PROSITE" id="PS50075">
    <property type="entry name" value="CARRIER"/>
    <property type="match status" value="1"/>
</dbReference>
<feature type="domain" description="Ketosynthase family 3 (KS3)" evidence="5">
    <location>
        <begin position="20"/>
        <end position="425"/>
    </location>
</feature>
<dbReference type="InterPro" id="IPR014030">
    <property type="entry name" value="Ketoacyl_synth_N"/>
</dbReference>
<dbReference type="InterPro" id="IPR016039">
    <property type="entry name" value="Thiolase-like"/>
</dbReference>
<keyword evidence="1" id="KW-0596">Phosphopantetheine</keyword>
<dbReference type="Pfam" id="PF00698">
    <property type="entry name" value="Acyl_transf_1"/>
    <property type="match status" value="1"/>
</dbReference>
<dbReference type="InterPro" id="IPR014031">
    <property type="entry name" value="Ketoacyl_synth_C"/>
</dbReference>
<dbReference type="EMBL" id="JAAFYZ010000036">
    <property type="protein sequence ID" value="MBS2547838.1"/>
    <property type="molecule type" value="Genomic_DNA"/>
</dbReference>
<dbReference type="SMART" id="SM00825">
    <property type="entry name" value="PKS_KS"/>
    <property type="match status" value="1"/>
</dbReference>
<dbReference type="Pfam" id="PF02801">
    <property type="entry name" value="Ketoacyl-synt_C"/>
    <property type="match status" value="1"/>
</dbReference>
<comment type="caution">
    <text evidence="6">The sequence shown here is derived from an EMBL/GenBank/DDBJ whole genome shotgun (WGS) entry which is preliminary data.</text>
</comment>
<dbReference type="Gene3D" id="3.30.70.250">
    <property type="entry name" value="Malonyl-CoA ACP transacylase, ACP-binding"/>
    <property type="match status" value="1"/>
</dbReference>
<dbReference type="Gene3D" id="3.40.47.10">
    <property type="match status" value="1"/>
</dbReference>
<keyword evidence="6" id="KW-0012">Acyltransferase</keyword>
<dbReference type="Pfam" id="PF00550">
    <property type="entry name" value="PP-binding"/>
    <property type="match status" value="1"/>
</dbReference>
<organism evidence="6 7">
    <name type="scientific">Catenulispora pinistramenti</name>
    <dbReference type="NCBI Taxonomy" id="2705254"/>
    <lineage>
        <taxon>Bacteria</taxon>
        <taxon>Bacillati</taxon>
        <taxon>Actinomycetota</taxon>
        <taxon>Actinomycetes</taxon>
        <taxon>Catenulisporales</taxon>
        <taxon>Catenulisporaceae</taxon>
        <taxon>Catenulispora</taxon>
    </lineage>
</organism>
<dbReference type="SUPFAM" id="SSF47336">
    <property type="entry name" value="ACP-like"/>
    <property type="match status" value="1"/>
</dbReference>
<dbReference type="Proteomes" id="UP000730482">
    <property type="component" value="Unassembled WGS sequence"/>
</dbReference>
<dbReference type="Gene3D" id="3.30.70.3290">
    <property type="match status" value="1"/>
</dbReference>
<dbReference type="Pfam" id="PF00109">
    <property type="entry name" value="ketoacyl-synt"/>
    <property type="match status" value="1"/>
</dbReference>
<evidence type="ECO:0000256" key="3">
    <source>
        <dbReference type="ARBA" id="ARBA00022679"/>
    </source>
</evidence>
<evidence type="ECO:0000259" key="5">
    <source>
        <dbReference type="PROSITE" id="PS52004"/>
    </source>
</evidence>
<dbReference type="InterPro" id="IPR001227">
    <property type="entry name" value="Ac_transferase_dom_sf"/>
</dbReference>
<reference evidence="6 7" key="1">
    <citation type="submission" date="2020-02" db="EMBL/GenBank/DDBJ databases">
        <title>Acidophilic actinobacteria isolated from forest soil.</title>
        <authorList>
            <person name="Golinska P."/>
        </authorList>
    </citation>
    <scope>NUCLEOTIDE SEQUENCE [LARGE SCALE GENOMIC DNA]</scope>
    <source>
        <strain evidence="6 7">NL8</strain>
    </source>
</reference>
<evidence type="ECO:0000256" key="2">
    <source>
        <dbReference type="ARBA" id="ARBA00022553"/>
    </source>
</evidence>
<dbReference type="PANTHER" id="PTHR43775:SF37">
    <property type="entry name" value="SI:DKEY-61P9.11"/>
    <property type="match status" value="1"/>
</dbReference>
<dbReference type="InterPro" id="IPR016035">
    <property type="entry name" value="Acyl_Trfase/lysoPLipase"/>
</dbReference>
<dbReference type="GO" id="GO:0016746">
    <property type="term" value="F:acyltransferase activity"/>
    <property type="evidence" value="ECO:0007669"/>
    <property type="project" value="UniProtKB-KW"/>
</dbReference>
<dbReference type="SUPFAM" id="SSF53901">
    <property type="entry name" value="Thiolase-like"/>
    <property type="match status" value="1"/>
</dbReference>
<dbReference type="InterPro" id="IPR020806">
    <property type="entry name" value="PKS_PP-bd"/>
</dbReference>
<dbReference type="SMART" id="SM00823">
    <property type="entry name" value="PKS_PP"/>
    <property type="match status" value="1"/>
</dbReference>
<dbReference type="Gene3D" id="3.40.366.10">
    <property type="entry name" value="Malonyl-Coenzyme A Acyl Carrier Protein, domain 2"/>
    <property type="match status" value="1"/>
</dbReference>
<accession>A0ABS5KP42</accession>
<dbReference type="Pfam" id="PF16197">
    <property type="entry name" value="KAsynt_C_assoc"/>
    <property type="match status" value="1"/>
</dbReference>
<dbReference type="Gene3D" id="1.10.1200.10">
    <property type="entry name" value="ACP-like"/>
    <property type="match status" value="1"/>
</dbReference>
<dbReference type="SMART" id="SM00827">
    <property type="entry name" value="PKS_AT"/>
    <property type="match status" value="1"/>
</dbReference>
<dbReference type="InterPro" id="IPR050091">
    <property type="entry name" value="PKS_NRPS_Biosynth_Enz"/>
</dbReference>
<protein>
    <submittedName>
        <fullName evidence="6">Acyltransferase domain-containing protein</fullName>
    </submittedName>
</protein>
<dbReference type="SUPFAM" id="SSF52151">
    <property type="entry name" value="FabD/lysophospholipase-like"/>
    <property type="match status" value="1"/>
</dbReference>
<dbReference type="InterPro" id="IPR032821">
    <property type="entry name" value="PKS_assoc"/>
</dbReference>
<dbReference type="SUPFAM" id="SSF55048">
    <property type="entry name" value="Probable ACP-binding domain of malonyl-CoA ACP transacylase"/>
    <property type="match status" value="1"/>
</dbReference>
<evidence type="ECO:0000256" key="1">
    <source>
        <dbReference type="ARBA" id="ARBA00022450"/>
    </source>
</evidence>
<evidence type="ECO:0000259" key="4">
    <source>
        <dbReference type="PROSITE" id="PS50075"/>
    </source>
</evidence>
<dbReference type="PANTHER" id="PTHR43775">
    <property type="entry name" value="FATTY ACID SYNTHASE"/>
    <property type="match status" value="1"/>
</dbReference>
<proteinExistence type="predicted"/>
<evidence type="ECO:0000313" key="7">
    <source>
        <dbReference type="Proteomes" id="UP000730482"/>
    </source>
</evidence>
<dbReference type="InterPro" id="IPR006162">
    <property type="entry name" value="Ppantetheine_attach_site"/>
</dbReference>
<gene>
    <name evidence="6" type="ORF">KGQ19_13280</name>
</gene>
<dbReference type="PROSITE" id="PS52004">
    <property type="entry name" value="KS3_2"/>
    <property type="match status" value="1"/>
</dbReference>
<dbReference type="PROSITE" id="PS00012">
    <property type="entry name" value="PHOSPHOPANTETHEINE"/>
    <property type="match status" value="1"/>
</dbReference>
<keyword evidence="3" id="KW-0808">Transferase</keyword>
<sequence length="998" mass="103880">MTTIAEPESVSHQDEAADTGGFVAVIGMAGRTPGAPDVEGFWKLVTSGADSITRAPHEGPGSARGLLQGADAFDAAFFGYSPLEAVMLDPQHRVFLECSWEALENAGYDPARHPGPIGVFGGSGDSDHLLALEGNAVRLPGVTRWQMRLSTGAAFLTSRVSYKLGLTGPAVTVQTACSTSLVAVHTAVQALIAGECDLALAGGVTIQPAPEGEDSVLSPSGRCRPFDAAADGTVSSEGAGIVVLKRYDDAVADGDRVRAVIRGSAVNNDGSGKAGFTTPSVRGQSAAVQAALSVAGVDPASIGYVEAHGTGTAVGDPIEVAALAKVFGSAAGPASCVLGSVKGNIGHTDAASGVLGLIKAILAVETGLIPGTAHYTTPNPELDLDRTPFVVDGRAQPWRRGAQPRRASVNSLGIGGTNAHVVLEQAPPAAPHDPGRPYQLLPLSARTRAALGEAATGLATALDGSAEPLQDVAWTLQTGRAEFPLRGFVVARDRQEAISALTDAAPEAFPVVRHGGSTSPVIFLYPGQGGQYVGMGRDLYEHEPVFRRALGECVRAAFEETGIDLRESLYPAAPVGSAEHAAASERLNGTHMAQIAVFAVQYALTELWRSWGVSPKAVLGHSLGAYAAATAAGVFDPAEAIHLVSARGALFERTPAGAMAAVQLSEDELATVLPPELDIAAVNGPRQCVVSGPREAVRRFTDQLTLQGHDVRLLRITTAAHSRLVEPGLWSFEKAVAQVGPRAPRLPWISDRTGLPMTAELACSPQYWTRHLRRTVRFDAALETLLSAQDGAVLLEIGPGHTLGSLVRRNPMCGRDQVLVQSLPHAAVGLGGSTAMLTGLGRLWQHGVSVDWTAVHSGEQRLRIPLPTYPFQRQVFRLPKGAESAGSGMVSPPSAAGTTAAGMEEAASLVVAHREDDGTYEAPVGETEEALAGLFARLTGIDRAGRHDHFFELGGDSLTANRLCVAARELIGAQISVREVLAAPTVARLARVVREAGT</sequence>
<dbReference type="RefSeq" id="WP_212009419.1">
    <property type="nucleotide sequence ID" value="NZ_JAAFYZ010000036.1"/>
</dbReference>
<dbReference type="InterPro" id="IPR036736">
    <property type="entry name" value="ACP-like_sf"/>
</dbReference>
<keyword evidence="7" id="KW-1185">Reference proteome</keyword>
<dbReference type="InterPro" id="IPR020841">
    <property type="entry name" value="PKS_Beta-ketoAc_synthase_dom"/>
</dbReference>
<dbReference type="InterPro" id="IPR016036">
    <property type="entry name" value="Malonyl_transacylase_ACP-bd"/>
</dbReference>
<dbReference type="InterPro" id="IPR009081">
    <property type="entry name" value="PP-bd_ACP"/>
</dbReference>
<name>A0ABS5KP42_9ACTN</name>
<dbReference type="InterPro" id="IPR018201">
    <property type="entry name" value="Ketoacyl_synth_AS"/>
</dbReference>
<dbReference type="CDD" id="cd00833">
    <property type="entry name" value="PKS"/>
    <property type="match status" value="1"/>
</dbReference>
<evidence type="ECO:0000313" key="6">
    <source>
        <dbReference type="EMBL" id="MBS2547838.1"/>
    </source>
</evidence>